<evidence type="ECO:0000313" key="3">
    <source>
        <dbReference type="EMBL" id="MBF4553722.1"/>
    </source>
</evidence>
<feature type="transmembrane region" description="Helical" evidence="2">
    <location>
        <begin position="459"/>
        <end position="476"/>
    </location>
</feature>
<keyword evidence="2" id="KW-0812">Transmembrane</keyword>
<feature type="transmembrane region" description="Helical" evidence="2">
    <location>
        <begin position="209"/>
        <end position="227"/>
    </location>
</feature>
<sequence>MASGNKKDPTALQQWWQKEEAITKVLAVVGGLITLIGLVFLATLAYASGILGPESSVILAAIIALLVFGLAFRAHANRPAGFTAPAMITVAVLAMLADVWVIVYQVKWLSEISGAVLTTVICIVGLVVARAWDKEKLGILLTVLSPLFITPFAFNILQDAHSSLAIPGCVIATALAAFASRWDRSWPGLHGTACAVFTLGILLTWNQPLWTFAASGLGVAILLIFAYRQPRVSRSLNGLAWITFLLAPLFAAHKFHVMLVVFEAIVFALILIWATTQQALVKTKQPTSVQENAFFGVYTSATALALALVMGYSETEIFWYACGFLLVCGTIIVLFPTVHTEATNVAGAAASILAAPFAVRVLMPAENPSTQMFDTWLILVVACAVLGLYLFKRRGTYAAQAPELESFTFAILAVASAIVVATLLLIKPGETSFMIGHMLISIAWIVLGIALISRGQDTTTRAGLVLVLVAVAKLVLFDLSILGGLVQVLAFIISGAILLIAAFQREKLFGKKQANPHVQNPHLAGVAPHPNGQPTPGPNPYGSHPNPPRPQPSNNQPPNPQT</sequence>
<feature type="compositionally biased region" description="Pro residues" evidence="1">
    <location>
        <begin position="531"/>
        <end position="562"/>
    </location>
</feature>
<dbReference type="RefSeq" id="WP_194556631.1">
    <property type="nucleotide sequence ID" value="NZ_JADKMY010000002.1"/>
</dbReference>
<protein>
    <submittedName>
        <fullName evidence="3">DUF2339 domain-containing protein</fullName>
    </submittedName>
</protein>
<feature type="transmembrane region" description="Helical" evidence="2">
    <location>
        <begin position="86"/>
        <end position="106"/>
    </location>
</feature>
<feature type="transmembrane region" description="Helical" evidence="2">
    <location>
        <begin position="163"/>
        <end position="179"/>
    </location>
</feature>
<feature type="transmembrane region" description="Helical" evidence="2">
    <location>
        <begin position="234"/>
        <end position="251"/>
    </location>
</feature>
<feature type="transmembrane region" description="Helical" evidence="2">
    <location>
        <begin position="375"/>
        <end position="392"/>
    </location>
</feature>
<feature type="transmembrane region" description="Helical" evidence="2">
    <location>
        <begin position="345"/>
        <end position="363"/>
    </location>
</feature>
<feature type="transmembrane region" description="Helical" evidence="2">
    <location>
        <begin position="21"/>
        <end position="45"/>
    </location>
</feature>
<keyword evidence="2" id="KW-1133">Transmembrane helix</keyword>
<evidence type="ECO:0000256" key="2">
    <source>
        <dbReference type="SAM" id="Phobius"/>
    </source>
</evidence>
<proteinExistence type="predicted"/>
<comment type="caution">
    <text evidence="3">The sequence shown here is derived from an EMBL/GenBank/DDBJ whole genome shotgun (WGS) entry which is preliminary data.</text>
</comment>
<evidence type="ECO:0000256" key="1">
    <source>
        <dbReference type="SAM" id="MobiDB-lite"/>
    </source>
</evidence>
<dbReference type="InterPro" id="IPR019286">
    <property type="entry name" value="DUF2339_TM"/>
</dbReference>
<feature type="transmembrane region" description="Helical" evidence="2">
    <location>
        <begin position="317"/>
        <end position="338"/>
    </location>
</feature>
<reference evidence="3 4" key="1">
    <citation type="submission" date="2020-10" db="EMBL/GenBank/DDBJ databases">
        <title>Novel species in genus Corynebacterium.</title>
        <authorList>
            <person name="Zhang G."/>
        </authorList>
    </citation>
    <scope>NUCLEOTIDE SEQUENCE [LARGE SCALE GENOMIC DNA]</scope>
    <source>
        <strain evidence="3 4">DSM 45110</strain>
    </source>
</reference>
<dbReference type="Pfam" id="PF10101">
    <property type="entry name" value="DUF2339"/>
    <property type="match status" value="1"/>
</dbReference>
<feature type="transmembrane region" description="Helical" evidence="2">
    <location>
        <begin position="293"/>
        <end position="311"/>
    </location>
</feature>
<feature type="transmembrane region" description="Helical" evidence="2">
    <location>
        <begin position="139"/>
        <end position="157"/>
    </location>
</feature>
<dbReference type="Proteomes" id="UP000635902">
    <property type="component" value="Unassembled WGS sequence"/>
</dbReference>
<name>A0ABR9ZM79_9CORY</name>
<organism evidence="3 4">
    <name type="scientific">Corynebacterium suicordis DSM 45110</name>
    <dbReference type="NCBI Taxonomy" id="1121369"/>
    <lineage>
        <taxon>Bacteria</taxon>
        <taxon>Bacillati</taxon>
        <taxon>Actinomycetota</taxon>
        <taxon>Actinomycetes</taxon>
        <taxon>Mycobacteriales</taxon>
        <taxon>Corynebacteriaceae</taxon>
        <taxon>Corynebacterium</taxon>
    </lineage>
</organism>
<feature type="transmembrane region" description="Helical" evidence="2">
    <location>
        <begin position="404"/>
        <end position="426"/>
    </location>
</feature>
<feature type="region of interest" description="Disordered" evidence="1">
    <location>
        <begin position="519"/>
        <end position="562"/>
    </location>
</feature>
<dbReference type="EMBL" id="JADKMY010000002">
    <property type="protein sequence ID" value="MBF4553722.1"/>
    <property type="molecule type" value="Genomic_DNA"/>
</dbReference>
<accession>A0ABR9ZM79</accession>
<keyword evidence="4" id="KW-1185">Reference proteome</keyword>
<feature type="transmembrane region" description="Helical" evidence="2">
    <location>
        <begin position="57"/>
        <end position="74"/>
    </location>
</feature>
<feature type="transmembrane region" description="Helical" evidence="2">
    <location>
        <begin position="482"/>
        <end position="503"/>
    </location>
</feature>
<gene>
    <name evidence="3" type="ORF">IRY30_06475</name>
</gene>
<evidence type="ECO:0000313" key="4">
    <source>
        <dbReference type="Proteomes" id="UP000635902"/>
    </source>
</evidence>
<feature type="transmembrane region" description="Helical" evidence="2">
    <location>
        <begin position="432"/>
        <end position="452"/>
    </location>
</feature>
<feature type="transmembrane region" description="Helical" evidence="2">
    <location>
        <begin position="186"/>
        <end position="203"/>
    </location>
</feature>
<feature type="transmembrane region" description="Helical" evidence="2">
    <location>
        <begin position="112"/>
        <end position="132"/>
    </location>
</feature>
<keyword evidence="2" id="KW-0472">Membrane</keyword>
<feature type="transmembrane region" description="Helical" evidence="2">
    <location>
        <begin position="257"/>
        <end position="281"/>
    </location>
</feature>